<dbReference type="InterPro" id="IPR005546">
    <property type="entry name" value="Autotransporte_beta"/>
</dbReference>
<evidence type="ECO:0000259" key="1">
    <source>
        <dbReference type="PROSITE" id="PS51208"/>
    </source>
</evidence>
<name>A0A2H5F053_9RHOB</name>
<feature type="domain" description="Autotransporter" evidence="1">
    <location>
        <begin position="1917"/>
        <end position="2235"/>
    </location>
</feature>
<dbReference type="KEGG" id="pzh:CX676_12755"/>
<accession>A0A2H5F053</accession>
<protein>
    <recommendedName>
        <fullName evidence="1">Autotransporter domain-containing protein</fullName>
    </recommendedName>
</protein>
<gene>
    <name evidence="2" type="ORF">CX676_12755</name>
</gene>
<dbReference type="PROSITE" id="PS51208">
    <property type="entry name" value="AUTOTRANSPORTER"/>
    <property type="match status" value="1"/>
</dbReference>
<sequence length="2235" mass="227115">MVVWFSRPHDRMVAKGFRWSHFRQSTALIGATLLFCLAGVGAEADTLYYNHGSNGVSEGLQPLPETGGIWSLSSNDRNWVEGNGEDYSSVNRSFDNRSDPLRHDVYFLTADDGLVEIEIDGGIRADDMFIADGSFEFNDENDRYGSIDAETLTIRAPGILYLDANLTIEAATTVQGSLFIRDNTTLTLTDLRDGTENALVVNGGSFTLDGTVDGGVTINANSQLVFGDTAIITGTLTLNATTFTGAGQLGRLIVGEDSSVTFGGASAEVDGAVENAGTLTLGAGSYGGTLSNSGTLVLASDVAFADANSSDTLDGENLAGATIRVNSGNHTLSFVQNFQNDGTLESLGAGNSLTIEAGLLTLNQSTVISGNVILSGAIRNLTDLDLVHVPVLGGDITNAVDATATVTSDVDGNGHDFTNVGTLLVAGGDLTGLASLENTGFLQVATGQALGATTISHDAGTLTSQGTLAGRITSSATALIQGRVDGRFEVAGGVTTITGALTATGGDDSRSLVVRSSGELVIADDTNVTTDILVNDGRLVLGTAASGTTDTVISGNVINSGEMSGEGRITGNLTLAGDSATDFTGMLLSVDGTLINDLDSAVFLRDFVGVTFGSVGNLGNLTIADAITSDVFNYVGGTMRVNAAITGDLASHGATTLNSEVIGQLRVVNGTTSIGPNVAGGPVLVGGGTNRELPVFADGVLLVNNGDLTSSGAVRAAGQIRVSQPQTLTTPRLIITGDSGSWVRGTVAGAITVAATGRLELNGGIVTELVTNAGRLDGADTTGRTVRLQGGLQNSGVVRMSSPGRPVIITGSLRNEAAGDAEIIGNVTATDDANASVVNLGELTITGNIDGAATNSGLLTLNGNAFRLDNNLNGTATVNGTIGVAGTPAAFDVVNRGTFNLDGTIANSLQNIGTATIDGTINGNAVNTGTLNLAGNVGLQLQNNGAGATLNIIEDSRAAELVNTGTVNVRADRSLDLTSGQLTNGSGANLNIYGTVETSAPSGVLAVQNDAGGRLTLANGGTISGNLTNAGIAGIAGQVTGSVVNNGTGVMSLRDGAQIDGGLNNQANVTVVAGATATVQGGTTNQGSLGVEGRLESNLVNAAGGTLAITAGRVVGTVRNLANASIISSGTIEGDVTNAGTYSTDLFSEVQGDFTNDGLLTQSRNNSQISVTGTITNNGTISAGSFADATIRINAETYVNNGTTEGSIILDANIGNVDQLIFRGNSQLLGDLTNQDNGVVRVWGNVTGTGDNTVINNGVFDVSDIGALTNVDTITNYDQFLIAAGGRVQANSFINADGLLSNGGRIEADLANRSGAELRSTGTIAGDLTNAGLAALAGRVEGTLLTTAAGNTTVSGALAVTGPLRNDGMMQIAQGARLTSTQTVVNGSTGTLTAQGAITGTVLNYGTAQLFGGLTGNLNNAGEALLAGAISGALVNNSTDASSVVRIRDSLQAGSVNNQSGMFVVGAGRSLTVQNQFQNGSDGALTIAGTVNLGSDQPLSNASGARMAMLDGSTLNGDLLNDGRANLAGTVDGSVLNRESMTGAGLISGSLTNQGGTFDTGGNLVVNGAVINQRAPLTGGTSQGGMAQRAAPGDPAMLRVNANTTLTARGGVTNDAYSTVEVDGTLNGNLANDGRFSLTNRLNGSLLNRGTAELEGEISRDVSFRAGSIALTGDLTVGGTFDAFQDFTIASGRTLTTDLYNNNAEQRLTVNGRLAGAVRNAGIIDAGDGVSIGSLTNEGTVLVGSALNIQGSLVNNGRMNLQNTNVGDVLTVNGGAGGNGVYALDIDINGNGGTGTSDRIVVRGGAVTGSVLLSFDAGNIEAPSDASRRILVFDVDGSRGADNSFTFAAENLPQASERIIYALVRDGQSGDIYVTDTINPALGALAGNLALTQSLIGSVVNRPTSPFVPGLATDAGDKKCGPGAWARAVAGHASATGQSQSGEVTAASEIEANYRGLQFGGDLACFENSVQGWNVAVGVLGGVNDGSTTQPVFINNSTDPNSTSGLLTSINRGDFRQVYAGIYATATRDRLSLDLQVRRERTEFTIDNQPVGDNDGLRLATPDFDSNATTISGSLSYAYDLPRDGWMFVPTAGFAFSNLSVEKITFTTGDTLQIEDSKNRVGFIGGTLSKTFVNPAKNSAIYAFGTATIYKDFASDTNSIYTMVGSDGSVVRTDNLSSSNLGTYGELSLGANYLKVLDTGRAGAPRQFNASIRVDGRTGDVLDSYGVTAQLRFQF</sequence>
<keyword evidence="3" id="KW-1185">Reference proteome</keyword>
<reference evidence="2 3" key="1">
    <citation type="journal article" date="2013" name="Antonie Van Leeuwenhoek">
        <title>Paracoccus zhejiangensis sp. nov., isolated from activated sludge in wastewater-treatment system.</title>
        <authorList>
            <person name="Wu Z.G."/>
            <person name="Zhang D.F."/>
            <person name="Liu Y.L."/>
            <person name="Wang F."/>
            <person name="Jiang X."/>
            <person name="Li C."/>
            <person name="Li S.P."/>
            <person name="Hong Q."/>
            <person name="Li W.J."/>
        </authorList>
    </citation>
    <scope>NUCLEOTIDE SEQUENCE [LARGE SCALE GENOMIC DNA]</scope>
    <source>
        <strain evidence="2 3">J6</strain>
    </source>
</reference>
<organism evidence="2 3">
    <name type="scientific">Paracoccus zhejiangensis</name>
    <dbReference type="NCBI Taxonomy" id="1077935"/>
    <lineage>
        <taxon>Bacteria</taxon>
        <taxon>Pseudomonadati</taxon>
        <taxon>Pseudomonadota</taxon>
        <taxon>Alphaproteobacteria</taxon>
        <taxon>Rhodobacterales</taxon>
        <taxon>Paracoccaceae</taxon>
        <taxon>Paracoccus</taxon>
    </lineage>
</organism>
<dbReference type="InterPro" id="IPR036709">
    <property type="entry name" value="Autotransporte_beta_dom_sf"/>
</dbReference>
<dbReference type="Proteomes" id="UP000234530">
    <property type="component" value="Chromosome"/>
</dbReference>
<dbReference type="SMART" id="SM00869">
    <property type="entry name" value="Autotransporter"/>
    <property type="match status" value="1"/>
</dbReference>
<evidence type="ECO:0000313" key="3">
    <source>
        <dbReference type="Proteomes" id="UP000234530"/>
    </source>
</evidence>
<evidence type="ECO:0000313" key="2">
    <source>
        <dbReference type="EMBL" id="AUH64935.1"/>
    </source>
</evidence>
<proteinExistence type="predicted"/>
<dbReference type="EMBL" id="CP025430">
    <property type="protein sequence ID" value="AUH64935.1"/>
    <property type="molecule type" value="Genomic_DNA"/>
</dbReference>
<dbReference type="SUPFAM" id="SSF103515">
    <property type="entry name" value="Autotransporter"/>
    <property type="match status" value="1"/>
</dbReference>